<reference evidence="5 6" key="1">
    <citation type="journal article" date="2016" name="Mol. Biol. Evol.">
        <title>Comparative Genomics of Early-Diverging Mushroom-Forming Fungi Provides Insights into the Origins of Lignocellulose Decay Capabilities.</title>
        <authorList>
            <person name="Nagy L.G."/>
            <person name="Riley R."/>
            <person name="Tritt A."/>
            <person name="Adam C."/>
            <person name="Daum C."/>
            <person name="Floudas D."/>
            <person name="Sun H."/>
            <person name="Yadav J.S."/>
            <person name="Pangilinan J."/>
            <person name="Larsson K.H."/>
            <person name="Matsuura K."/>
            <person name="Barry K."/>
            <person name="Labutti K."/>
            <person name="Kuo R."/>
            <person name="Ohm R.A."/>
            <person name="Bhattacharya S.S."/>
            <person name="Shirouzu T."/>
            <person name="Yoshinaga Y."/>
            <person name="Martin F.M."/>
            <person name="Grigoriev I.V."/>
            <person name="Hibbett D.S."/>
        </authorList>
    </citation>
    <scope>NUCLEOTIDE SEQUENCE [LARGE SCALE GENOMIC DNA]</scope>
    <source>
        <strain evidence="5 6">HHB14362 ss-1</strain>
    </source>
</reference>
<evidence type="ECO:0000259" key="4">
    <source>
        <dbReference type="SMART" id="SM00487"/>
    </source>
</evidence>
<dbReference type="SUPFAM" id="SSF52540">
    <property type="entry name" value="P-loop containing nucleoside triphosphate hydrolases"/>
    <property type="match status" value="2"/>
</dbReference>
<evidence type="ECO:0000256" key="1">
    <source>
        <dbReference type="ARBA" id="ARBA00022741"/>
    </source>
</evidence>
<dbReference type="AlphaFoldDB" id="A0A165M591"/>
<keyword evidence="1" id="KW-0547">Nucleotide-binding</keyword>
<keyword evidence="2" id="KW-0378">Hydrolase</keyword>
<dbReference type="Gene3D" id="3.40.50.300">
    <property type="entry name" value="P-loop containing nucleotide triphosphate hydrolases"/>
    <property type="match status" value="2"/>
</dbReference>
<sequence>MLTSTSALPKMVRDALMNLASPDDIREMQMHLDAALENVTEDTTQVDLEVGAEPDIDWSTWSEGVEDLKGKGEDELWSMLGLSSKRLPFFQEFTDPSGNIDPWTTEGTQWLKEETKLREPLRPRWHQLVGILRMLEHLFAGRAVLLMDGVGLGKTLQSLGVITCLVMYQEYHQRHKEYPGCFSDHPSGSIPALANIIVCPPNLQPQWTREIHHYLEPRSFDIIPVAGAIHTREPWDKGIWGKSVQPISRRIVLAGTQAVADDGKAMYEAADGRTGEPKAMVTFDRLAPQSVYGRNYLLVIFDEAHAARKINKLHVAMRALRDKSSGMLALTATPATTKPEGESAEITLPGISAKIPHSAYTDCMLRWMADFRKAYQRHVIRRTIDSLDSDGNRISGLKPYVDRSLALKMYPWEYESLKRQAHAISSEASGSANIHNASKDWLEMRSCKLDALAKIVTHHLATDNACVLKVGEDGYTLVPDETAPRDDPETRGSQPDRIVVYSAFPSSNFAIQDVFRLFNIDFVAISGKTALAKRAQELDKWRSSTPESGPRVLLLSNVGMDLLWSAQDDEQLRGRIYRYPQRKSIVIYRLLADNTPDMFLSTISFAKSQIHQAFIG</sequence>
<protein>
    <recommendedName>
        <fullName evidence="4">Helicase ATP-binding domain-containing protein</fullName>
    </recommendedName>
</protein>
<evidence type="ECO:0000313" key="6">
    <source>
        <dbReference type="Proteomes" id="UP000076761"/>
    </source>
</evidence>
<feature type="non-terminal residue" evidence="5">
    <location>
        <position position="616"/>
    </location>
</feature>
<evidence type="ECO:0000256" key="3">
    <source>
        <dbReference type="ARBA" id="ARBA00022840"/>
    </source>
</evidence>
<feature type="domain" description="Helicase ATP-binding" evidence="4">
    <location>
        <begin position="119"/>
        <end position="358"/>
    </location>
</feature>
<accession>A0A165M591</accession>
<dbReference type="OrthoDB" id="3270319at2759"/>
<organism evidence="5 6">
    <name type="scientific">Neolentinus lepideus HHB14362 ss-1</name>
    <dbReference type="NCBI Taxonomy" id="1314782"/>
    <lineage>
        <taxon>Eukaryota</taxon>
        <taxon>Fungi</taxon>
        <taxon>Dikarya</taxon>
        <taxon>Basidiomycota</taxon>
        <taxon>Agaricomycotina</taxon>
        <taxon>Agaricomycetes</taxon>
        <taxon>Gloeophyllales</taxon>
        <taxon>Gloeophyllaceae</taxon>
        <taxon>Neolentinus</taxon>
    </lineage>
</organism>
<dbReference type="Pfam" id="PF00176">
    <property type="entry name" value="SNF2-rel_dom"/>
    <property type="match status" value="1"/>
</dbReference>
<dbReference type="GO" id="GO:0016787">
    <property type="term" value="F:hydrolase activity"/>
    <property type="evidence" value="ECO:0007669"/>
    <property type="project" value="UniProtKB-KW"/>
</dbReference>
<dbReference type="InterPro" id="IPR014001">
    <property type="entry name" value="Helicase_ATP-bd"/>
</dbReference>
<dbReference type="GO" id="GO:0005524">
    <property type="term" value="F:ATP binding"/>
    <property type="evidence" value="ECO:0007669"/>
    <property type="project" value="InterPro"/>
</dbReference>
<dbReference type="CDD" id="cd18793">
    <property type="entry name" value="SF2_C_SNF"/>
    <property type="match status" value="1"/>
</dbReference>
<dbReference type="PANTHER" id="PTHR10799">
    <property type="entry name" value="SNF2/RAD54 HELICASE FAMILY"/>
    <property type="match status" value="1"/>
</dbReference>
<proteinExistence type="predicted"/>
<dbReference type="InterPro" id="IPR000330">
    <property type="entry name" value="SNF2_N"/>
</dbReference>
<dbReference type="EMBL" id="KV425769">
    <property type="protein sequence ID" value="KZT17921.1"/>
    <property type="molecule type" value="Genomic_DNA"/>
</dbReference>
<dbReference type="InterPro" id="IPR049730">
    <property type="entry name" value="SNF2/RAD54-like_C"/>
</dbReference>
<keyword evidence="3" id="KW-0067">ATP-binding</keyword>
<evidence type="ECO:0000313" key="5">
    <source>
        <dbReference type="EMBL" id="KZT17921.1"/>
    </source>
</evidence>
<evidence type="ECO:0000256" key="2">
    <source>
        <dbReference type="ARBA" id="ARBA00022801"/>
    </source>
</evidence>
<dbReference type="Proteomes" id="UP000076761">
    <property type="component" value="Unassembled WGS sequence"/>
</dbReference>
<name>A0A165M591_9AGAM</name>
<dbReference type="InParanoid" id="A0A165M591"/>
<dbReference type="STRING" id="1314782.A0A165M591"/>
<gene>
    <name evidence="5" type="ORF">NEOLEDRAFT_1081787</name>
</gene>
<keyword evidence="6" id="KW-1185">Reference proteome</keyword>
<dbReference type="InterPro" id="IPR027417">
    <property type="entry name" value="P-loop_NTPase"/>
</dbReference>
<dbReference type="SMART" id="SM00487">
    <property type="entry name" value="DEXDc"/>
    <property type="match status" value="1"/>
</dbReference>